<comment type="caution">
    <text evidence="9">The sequence shown here is derived from an EMBL/GenBank/DDBJ whole genome shotgun (WGS) entry which is preliminary data.</text>
</comment>
<gene>
    <name evidence="9" type="ORF">Scep_001068</name>
</gene>
<dbReference type="InterPro" id="IPR002401">
    <property type="entry name" value="Cyt_P450_E_grp-I"/>
</dbReference>
<dbReference type="GO" id="GO:0044550">
    <property type="term" value="P:secondary metabolite biosynthetic process"/>
    <property type="evidence" value="ECO:0007669"/>
    <property type="project" value="UniProtKB-ARBA"/>
</dbReference>
<keyword evidence="10" id="KW-1185">Reference proteome</keyword>
<dbReference type="PRINTS" id="PR00463">
    <property type="entry name" value="EP450I"/>
</dbReference>
<dbReference type="PANTHER" id="PTHR47947">
    <property type="entry name" value="CYTOCHROME P450 82C3-RELATED"/>
    <property type="match status" value="1"/>
</dbReference>
<dbReference type="PROSITE" id="PS00086">
    <property type="entry name" value="CYTOCHROME_P450"/>
    <property type="match status" value="1"/>
</dbReference>
<evidence type="ECO:0000256" key="3">
    <source>
        <dbReference type="ARBA" id="ARBA00022723"/>
    </source>
</evidence>
<evidence type="ECO:0000256" key="5">
    <source>
        <dbReference type="ARBA" id="ARBA00023004"/>
    </source>
</evidence>
<evidence type="ECO:0000256" key="7">
    <source>
        <dbReference type="PIRSR" id="PIRSR602401-1"/>
    </source>
</evidence>
<dbReference type="PANTHER" id="PTHR47947:SF3">
    <property type="entry name" value="CYTOCHROME P450 81D1-LIKE"/>
    <property type="match status" value="1"/>
</dbReference>
<keyword evidence="3 7" id="KW-0479">Metal-binding</keyword>
<evidence type="ECO:0000256" key="1">
    <source>
        <dbReference type="ARBA" id="ARBA00004370"/>
    </source>
</evidence>
<dbReference type="Proteomes" id="UP001419268">
    <property type="component" value="Unassembled WGS sequence"/>
</dbReference>
<dbReference type="GO" id="GO:0020037">
    <property type="term" value="F:heme binding"/>
    <property type="evidence" value="ECO:0007669"/>
    <property type="project" value="InterPro"/>
</dbReference>
<keyword evidence="2 7" id="KW-0349">Heme</keyword>
<keyword evidence="8" id="KW-0503">Monooxygenase</keyword>
<dbReference type="GO" id="GO:0005506">
    <property type="term" value="F:iron ion binding"/>
    <property type="evidence" value="ECO:0007669"/>
    <property type="project" value="InterPro"/>
</dbReference>
<sequence length="524" mass="60279">MEMIYYYLALLPLFFLLFKYSLQHFVHQTTNPSSSLPTPLAIPIIGHLHLINKPLHHSLANLANQYGPILFLLYGSRPALVVSSASSVEECLTTNDITFANRPHLIAGQHIGYNYTSLVWSSYGDHWRNLRRIVSLELFSTNRLQLFLSLRVQEIHSLIKQMLLKADYDYNNFTRMEFKMMFFELMLNIMMRMIAGKRYCGEDVENSEEARRFRYLVKESTYLQGVANLGDFLPLLRWFDFQGLEKRMVKAHKGRDNFMQSLVDEHRQKTTNELCSMSMKDGEKKKTMIHVLLELQEKDPKYYTDEIIKGIASNLLTAGTDTSSAAMDWAMSLLLNHPMVLKKARDEIDTQVGQQRLLEESDLTKLPYLQSVINETLRLYPAGPIVTHESSQDCTIGGHHVPAGTMLQMNLWAVHRDPKLWDSPTEFRPERFEGLEWDNLGFKLIPFGSGRRRCPGEGLGLRMVGLTIGLLIQCFEWEREGEEMVDMSEGPGLTLPRASPLVARYRPRPTMKKALSQLLNSYAF</sequence>
<evidence type="ECO:0008006" key="11">
    <source>
        <dbReference type="Google" id="ProtNLM"/>
    </source>
</evidence>
<keyword evidence="4 8" id="KW-0560">Oxidoreductase</keyword>
<comment type="cofactor">
    <cofactor evidence="7">
        <name>heme</name>
        <dbReference type="ChEBI" id="CHEBI:30413"/>
    </cofactor>
</comment>
<reference evidence="9 10" key="1">
    <citation type="submission" date="2024-01" db="EMBL/GenBank/DDBJ databases">
        <title>Genome assemblies of Stephania.</title>
        <authorList>
            <person name="Yang L."/>
        </authorList>
    </citation>
    <scope>NUCLEOTIDE SEQUENCE [LARGE SCALE GENOMIC DNA]</scope>
    <source>
        <strain evidence="9">JXDWG</strain>
        <tissue evidence="9">Leaf</tissue>
    </source>
</reference>
<dbReference type="Gene3D" id="1.10.630.10">
    <property type="entry name" value="Cytochrome P450"/>
    <property type="match status" value="1"/>
</dbReference>
<dbReference type="GO" id="GO:0004497">
    <property type="term" value="F:monooxygenase activity"/>
    <property type="evidence" value="ECO:0007669"/>
    <property type="project" value="UniProtKB-KW"/>
</dbReference>
<dbReference type="PRINTS" id="PR00385">
    <property type="entry name" value="P450"/>
</dbReference>
<dbReference type="EMBL" id="JBBNAG010000001">
    <property type="protein sequence ID" value="KAK9165877.1"/>
    <property type="molecule type" value="Genomic_DNA"/>
</dbReference>
<protein>
    <recommendedName>
        <fullName evidence="11">Cytochrome P450</fullName>
    </recommendedName>
</protein>
<dbReference type="GO" id="GO:0016020">
    <property type="term" value="C:membrane"/>
    <property type="evidence" value="ECO:0007669"/>
    <property type="project" value="UniProtKB-SubCell"/>
</dbReference>
<organism evidence="9 10">
    <name type="scientific">Stephania cephalantha</name>
    <dbReference type="NCBI Taxonomy" id="152367"/>
    <lineage>
        <taxon>Eukaryota</taxon>
        <taxon>Viridiplantae</taxon>
        <taxon>Streptophyta</taxon>
        <taxon>Embryophyta</taxon>
        <taxon>Tracheophyta</taxon>
        <taxon>Spermatophyta</taxon>
        <taxon>Magnoliopsida</taxon>
        <taxon>Ranunculales</taxon>
        <taxon>Menispermaceae</taxon>
        <taxon>Menispermoideae</taxon>
        <taxon>Cissampelideae</taxon>
        <taxon>Stephania</taxon>
    </lineage>
</organism>
<evidence type="ECO:0000256" key="2">
    <source>
        <dbReference type="ARBA" id="ARBA00022617"/>
    </source>
</evidence>
<proteinExistence type="inferred from homology"/>
<comment type="similarity">
    <text evidence="8">Belongs to the cytochrome P450 family.</text>
</comment>
<comment type="subcellular location">
    <subcellularLocation>
        <location evidence="1">Membrane</location>
    </subcellularLocation>
</comment>
<evidence type="ECO:0000256" key="8">
    <source>
        <dbReference type="RuleBase" id="RU000461"/>
    </source>
</evidence>
<dbReference type="Pfam" id="PF00067">
    <property type="entry name" value="p450"/>
    <property type="match status" value="1"/>
</dbReference>
<dbReference type="FunFam" id="1.10.630.10:FF:000023">
    <property type="entry name" value="Cytochrome P450 family protein"/>
    <property type="match status" value="1"/>
</dbReference>
<name>A0AAP0Q301_9MAGN</name>
<dbReference type="InterPro" id="IPR001128">
    <property type="entry name" value="Cyt_P450"/>
</dbReference>
<dbReference type="InterPro" id="IPR050651">
    <property type="entry name" value="Plant_Cytochrome_P450_Monoox"/>
</dbReference>
<dbReference type="SUPFAM" id="SSF48264">
    <property type="entry name" value="Cytochrome P450"/>
    <property type="match status" value="1"/>
</dbReference>
<evidence type="ECO:0000256" key="4">
    <source>
        <dbReference type="ARBA" id="ARBA00023002"/>
    </source>
</evidence>
<keyword evidence="6" id="KW-0472">Membrane</keyword>
<evidence type="ECO:0000256" key="6">
    <source>
        <dbReference type="ARBA" id="ARBA00023136"/>
    </source>
</evidence>
<dbReference type="InterPro" id="IPR017972">
    <property type="entry name" value="Cyt_P450_CS"/>
</dbReference>
<evidence type="ECO:0000313" key="10">
    <source>
        <dbReference type="Proteomes" id="UP001419268"/>
    </source>
</evidence>
<evidence type="ECO:0000313" key="9">
    <source>
        <dbReference type="EMBL" id="KAK9165877.1"/>
    </source>
</evidence>
<dbReference type="CDD" id="cd20653">
    <property type="entry name" value="CYP81"/>
    <property type="match status" value="1"/>
</dbReference>
<keyword evidence="5 7" id="KW-0408">Iron</keyword>
<dbReference type="GO" id="GO:0016705">
    <property type="term" value="F:oxidoreductase activity, acting on paired donors, with incorporation or reduction of molecular oxygen"/>
    <property type="evidence" value="ECO:0007669"/>
    <property type="project" value="InterPro"/>
</dbReference>
<accession>A0AAP0Q301</accession>
<dbReference type="InterPro" id="IPR036396">
    <property type="entry name" value="Cyt_P450_sf"/>
</dbReference>
<dbReference type="AlphaFoldDB" id="A0AAP0Q301"/>
<feature type="binding site" description="axial binding residue" evidence="7">
    <location>
        <position position="454"/>
    </location>
    <ligand>
        <name>heme</name>
        <dbReference type="ChEBI" id="CHEBI:30413"/>
    </ligand>
    <ligandPart>
        <name>Fe</name>
        <dbReference type="ChEBI" id="CHEBI:18248"/>
    </ligandPart>
</feature>